<evidence type="ECO:0000313" key="3">
    <source>
        <dbReference type="Proteomes" id="UP001054945"/>
    </source>
</evidence>
<name>A0AAV4WPC2_CAEEX</name>
<organism evidence="2 3">
    <name type="scientific">Caerostris extrusa</name>
    <name type="common">Bark spider</name>
    <name type="synonym">Caerostris bankana</name>
    <dbReference type="NCBI Taxonomy" id="172846"/>
    <lineage>
        <taxon>Eukaryota</taxon>
        <taxon>Metazoa</taxon>
        <taxon>Ecdysozoa</taxon>
        <taxon>Arthropoda</taxon>
        <taxon>Chelicerata</taxon>
        <taxon>Arachnida</taxon>
        <taxon>Araneae</taxon>
        <taxon>Araneomorphae</taxon>
        <taxon>Entelegynae</taxon>
        <taxon>Araneoidea</taxon>
        <taxon>Araneidae</taxon>
        <taxon>Caerostris</taxon>
    </lineage>
</organism>
<protein>
    <submittedName>
        <fullName evidence="2">Uncharacterized protein</fullName>
    </submittedName>
</protein>
<dbReference type="AlphaFoldDB" id="A0AAV4WPC2"/>
<evidence type="ECO:0000313" key="2">
    <source>
        <dbReference type="EMBL" id="GIY83791.1"/>
    </source>
</evidence>
<reference evidence="2 3" key="1">
    <citation type="submission" date="2021-06" db="EMBL/GenBank/DDBJ databases">
        <title>Caerostris extrusa draft genome.</title>
        <authorList>
            <person name="Kono N."/>
            <person name="Arakawa K."/>
        </authorList>
    </citation>
    <scope>NUCLEOTIDE SEQUENCE [LARGE SCALE GENOMIC DNA]</scope>
</reference>
<evidence type="ECO:0000256" key="1">
    <source>
        <dbReference type="SAM" id="MobiDB-lite"/>
    </source>
</evidence>
<proteinExistence type="predicted"/>
<dbReference type="Proteomes" id="UP001054945">
    <property type="component" value="Unassembled WGS sequence"/>
</dbReference>
<feature type="compositionally biased region" description="Basic and acidic residues" evidence="1">
    <location>
        <begin position="89"/>
        <end position="99"/>
    </location>
</feature>
<keyword evidence="3" id="KW-1185">Reference proteome</keyword>
<accession>A0AAV4WPC2</accession>
<sequence>MSYRRKLKTGKRLLILKSNQLLAQTRRQLCPVRRIKLPSNVPPHLNRHTNTLDKAPSEEGFLYHPPTKGSIPPPEEVGASVESCPLQEGRAEVHPIDMH</sequence>
<dbReference type="EMBL" id="BPLR01016431">
    <property type="protein sequence ID" value="GIY83791.1"/>
    <property type="molecule type" value="Genomic_DNA"/>
</dbReference>
<comment type="caution">
    <text evidence="2">The sequence shown here is derived from an EMBL/GenBank/DDBJ whole genome shotgun (WGS) entry which is preliminary data.</text>
</comment>
<gene>
    <name evidence="2" type="ORF">CEXT_590171</name>
</gene>
<feature type="region of interest" description="Disordered" evidence="1">
    <location>
        <begin position="40"/>
        <end position="99"/>
    </location>
</feature>